<evidence type="ECO:0000256" key="5">
    <source>
        <dbReference type="PIRSR" id="PIRSR019574-1"/>
    </source>
</evidence>
<accession>B0VER8</accession>
<evidence type="ECO:0000256" key="1">
    <source>
        <dbReference type="ARBA" id="ARBA00004418"/>
    </source>
</evidence>
<dbReference type="EMBL" id="CU466930">
    <property type="protein sequence ID" value="CAO81386.1"/>
    <property type="molecule type" value="Genomic_DNA"/>
</dbReference>
<name>B0VER8_CLOAI</name>
<evidence type="ECO:0000256" key="2">
    <source>
        <dbReference type="ARBA" id="ARBA00022448"/>
    </source>
</evidence>
<dbReference type="InterPro" id="IPR006059">
    <property type="entry name" value="SBP"/>
</dbReference>
<dbReference type="PIRSF" id="PIRSF019574">
    <property type="entry name" value="Periplasmic_polyamine_BP"/>
    <property type="match status" value="1"/>
</dbReference>
<protein>
    <submittedName>
        <fullName evidence="6">Spermidine/putrescine-binding periplasmic protein (SPBP)</fullName>
    </submittedName>
</protein>
<dbReference type="InterPro" id="IPR001188">
    <property type="entry name" value="Sperm_putr-bd"/>
</dbReference>
<sequence length="352" mass="40130">MKRGNIIVLIMVIVLLFFCGSCSKNKPVLYIFNWSDYIDPDLIKEFEQQNKCTIKYSTYDSNENMLTKIMSSREAFDLVFPSGDHVTIMCDAGLLEPLDLTKIPNYRNLDNNLLLKATSFDPGNKYSLPYFWGLTGIIYNQRYVPESVVKSQSWNILADNFFTGKNKVTMLDDAREVVGAALIYNGYDLNDTSAEALAAAEKTLAEWDKNITQFDSDSYKNEVPDGTTWLAQAYNGDALQVMENNPDIKFFLPVEGTSLWMDNIVMLKSSKNKELAYKFIDFLLNAEIGKRNTEYCRYATPNKAANNLLPDTIKNNALIYPSEEYLQKCYMINALGENVKKIDKLFEAIKLN</sequence>
<keyword evidence="4" id="KW-0574">Periplasm</keyword>
<dbReference type="GO" id="GO:0042597">
    <property type="term" value="C:periplasmic space"/>
    <property type="evidence" value="ECO:0007669"/>
    <property type="project" value="UniProtKB-SubCell"/>
</dbReference>
<dbReference type="PANTHER" id="PTHR30222:SF17">
    <property type="entry name" value="SPERMIDINE_PUTRESCINE-BINDING PERIPLASMIC PROTEIN"/>
    <property type="match status" value="1"/>
</dbReference>
<dbReference type="SUPFAM" id="SSF53850">
    <property type="entry name" value="Periplasmic binding protein-like II"/>
    <property type="match status" value="1"/>
</dbReference>
<keyword evidence="7" id="KW-1185">Reference proteome</keyword>
<dbReference type="STRING" id="459349.CLOAM1539"/>
<comment type="subcellular location">
    <subcellularLocation>
        <location evidence="1">Periplasm</location>
    </subcellularLocation>
</comment>
<dbReference type="eggNOG" id="COG0687">
    <property type="taxonomic scope" value="Bacteria"/>
</dbReference>
<dbReference type="OrthoDB" id="9769319at2"/>
<gene>
    <name evidence="6" type="primary">potD</name>
    <name evidence="6" type="ordered locus">CLOAM1539</name>
</gene>
<organism evidence="6 7">
    <name type="scientific">Cloacimonas acidaminovorans (strain Evry)</name>
    <dbReference type="NCBI Taxonomy" id="459349"/>
    <lineage>
        <taxon>Bacteria</taxon>
        <taxon>Pseudomonadati</taxon>
        <taxon>Candidatus Cloacimonadota</taxon>
        <taxon>Candidatus Cloacimonadia</taxon>
        <taxon>Candidatus Cloacimonadales</taxon>
        <taxon>Candidatus Cloacimonadaceae</taxon>
        <taxon>Candidatus Cloacimonas</taxon>
    </lineage>
</organism>
<dbReference type="Gene3D" id="3.40.190.10">
    <property type="entry name" value="Periplasmic binding protein-like II"/>
    <property type="match status" value="2"/>
</dbReference>
<keyword evidence="2" id="KW-0813">Transport</keyword>
<reference evidence="6 7" key="1">
    <citation type="journal article" date="2008" name="J. Bacteriol.">
        <title>'Candidatus Cloacamonas acidaminovorans': genome sequence reconstruction provides a first glimpse of a new bacterial division.</title>
        <authorList>
            <person name="Pelletier E."/>
            <person name="Kreimeyer A."/>
            <person name="Bocs S."/>
            <person name="Rouy Z."/>
            <person name="Gyapay G."/>
            <person name="Chouari R."/>
            <person name="Riviere D."/>
            <person name="Ganesan A."/>
            <person name="Daegelen P."/>
            <person name="Sghir A."/>
            <person name="Cohen G.N."/>
            <person name="Medigue C."/>
            <person name="Weissenbach J."/>
            <person name="Le Paslier D."/>
        </authorList>
    </citation>
    <scope>NUCLEOTIDE SEQUENCE [LARGE SCALE GENOMIC DNA]</scope>
    <source>
        <strain evidence="7">Evry</strain>
    </source>
</reference>
<evidence type="ECO:0000313" key="6">
    <source>
        <dbReference type="EMBL" id="CAO81386.1"/>
    </source>
</evidence>
<dbReference type="AlphaFoldDB" id="B0VER8"/>
<dbReference type="GO" id="GO:0015846">
    <property type="term" value="P:polyamine transport"/>
    <property type="evidence" value="ECO:0007669"/>
    <property type="project" value="InterPro"/>
</dbReference>
<evidence type="ECO:0000256" key="3">
    <source>
        <dbReference type="ARBA" id="ARBA00022729"/>
    </source>
</evidence>
<feature type="binding site" evidence="5">
    <location>
        <begin position="173"/>
        <end position="176"/>
    </location>
    <ligand>
        <name>spermidine</name>
        <dbReference type="ChEBI" id="CHEBI:57834"/>
    </ligand>
</feature>
<dbReference type="Proteomes" id="UP000002019">
    <property type="component" value="Chromosome"/>
</dbReference>
<dbReference type="CDD" id="cd13590">
    <property type="entry name" value="PBP2_PotD_PotF_like"/>
    <property type="match status" value="1"/>
</dbReference>
<dbReference type="HOGENOM" id="CLU_026974_1_3_0"/>
<dbReference type="PANTHER" id="PTHR30222">
    <property type="entry name" value="SPERMIDINE/PUTRESCINE-BINDING PERIPLASMIC PROTEIN"/>
    <property type="match status" value="1"/>
</dbReference>
<dbReference type="RefSeq" id="WP_015425244.1">
    <property type="nucleotide sequence ID" value="NC_020449.1"/>
</dbReference>
<keyword evidence="3" id="KW-0732">Signal</keyword>
<dbReference type="GO" id="GO:0019808">
    <property type="term" value="F:polyamine binding"/>
    <property type="evidence" value="ECO:0007669"/>
    <property type="project" value="InterPro"/>
</dbReference>
<proteinExistence type="predicted"/>
<evidence type="ECO:0000256" key="4">
    <source>
        <dbReference type="ARBA" id="ARBA00022764"/>
    </source>
</evidence>
<dbReference type="PRINTS" id="PR00909">
    <property type="entry name" value="SPERMDNBNDNG"/>
</dbReference>
<dbReference type="Pfam" id="PF13416">
    <property type="entry name" value="SBP_bac_8"/>
    <property type="match status" value="1"/>
</dbReference>
<dbReference type="KEGG" id="caci:CLOAM1539"/>
<evidence type="ECO:0000313" key="7">
    <source>
        <dbReference type="Proteomes" id="UP000002019"/>
    </source>
</evidence>